<reference evidence="1 2" key="1">
    <citation type="journal article" date="2019" name="Int. J. Syst. Evol. Microbiol.">
        <title>The Global Catalogue of Microorganisms (GCM) 10K type strain sequencing project: providing services to taxonomists for standard genome sequencing and annotation.</title>
        <authorList>
            <consortium name="The Broad Institute Genomics Platform"/>
            <consortium name="The Broad Institute Genome Sequencing Center for Infectious Disease"/>
            <person name="Wu L."/>
            <person name="Ma J."/>
        </authorList>
    </citation>
    <scope>NUCLEOTIDE SEQUENCE [LARGE SCALE GENOMIC DNA]</scope>
    <source>
        <strain evidence="1 2">PSR21</strain>
    </source>
</reference>
<dbReference type="AlphaFoldDB" id="A0ABD6AEL9"/>
<comment type="caution">
    <text evidence="1">The sequence shown here is derived from an EMBL/GenBank/DDBJ whole genome shotgun (WGS) entry which is preliminary data.</text>
</comment>
<name>A0ABD6AEL9_9EURY</name>
<protein>
    <submittedName>
        <fullName evidence="1">Uncharacterized protein</fullName>
    </submittedName>
</protein>
<proteinExistence type="predicted"/>
<evidence type="ECO:0000313" key="2">
    <source>
        <dbReference type="Proteomes" id="UP001596547"/>
    </source>
</evidence>
<sequence>MSTNATTQQSDELSEIDLTILTAVNKGFRYVADILDYCGPQLDQEGQGWDCSTYMLRIDRLIDLDYLRRNGNRFNGFLEITLTERGRSAVPPLSEEETSLLGEYGISIEALNVLKAVIEYEEEHGTFPSTNQLIERTEFSDSCYQCTALFNRIVDAGLAVERGILRYKIEPTDEGRKLVANRE</sequence>
<dbReference type="EMBL" id="JBHTBF010000003">
    <property type="protein sequence ID" value="MFC7318991.1"/>
    <property type="molecule type" value="Genomic_DNA"/>
</dbReference>
<dbReference type="Proteomes" id="UP001596547">
    <property type="component" value="Unassembled WGS sequence"/>
</dbReference>
<evidence type="ECO:0000313" key="1">
    <source>
        <dbReference type="EMBL" id="MFC7318991.1"/>
    </source>
</evidence>
<keyword evidence="2" id="KW-1185">Reference proteome</keyword>
<dbReference type="GeneID" id="79317822"/>
<gene>
    <name evidence="1" type="ORF">ACFQPE_19650</name>
</gene>
<dbReference type="RefSeq" id="WP_276306171.1">
    <property type="nucleotide sequence ID" value="NZ_CP119993.1"/>
</dbReference>
<organism evidence="1 2">
    <name type="scientific">Halomarina halobia</name>
    <dbReference type="NCBI Taxonomy" id="3033386"/>
    <lineage>
        <taxon>Archaea</taxon>
        <taxon>Methanobacteriati</taxon>
        <taxon>Methanobacteriota</taxon>
        <taxon>Stenosarchaea group</taxon>
        <taxon>Halobacteria</taxon>
        <taxon>Halobacteriales</taxon>
        <taxon>Natronomonadaceae</taxon>
        <taxon>Halomarina</taxon>
    </lineage>
</organism>
<accession>A0ABD6AEL9</accession>